<evidence type="ECO:0000313" key="2">
    <source>
        <dbReference type="WBParaSite" id="ES5_v2.g13787.t1"/>
    </source>
</evidence>
<dbReference type="Proteomes" id="UP000887579">
    <property type="component" value="Unplaced"/>
</dbReference>
<protein>
    <submittedName>
        <fullName evidence="2">Sphingomyelin phosphodiesterase</fullName>
    </submittedName>
</protein>
<dbReference type="WBParaSite" id="ES5_v2.g13787.t1">
    <property type="protein sequence ID" value="ES5_v2.g13787.t1"/>
    <property type="gene ID" value="ES5_v2.g13787"/>
</dbReference>
<organism evidence="1 2">
    <name type="scientific">Panagrolaimus sp. ES5</name>
    <dbReference type="NCBI Taxonomy" id="591445"/>
    <lineage>
        <taxon>Eukaryota</taxon>
        <taxon>Metazoa</taxon>
        <taxon>Ecdysozoa</taxon>
        <taxon>Nematoda</taxon>
        <taxon>Chromadorea</taxon>
        <taxon>Rhabditida</taxon>
        <taxon>Tylenchina</taxon>
        <taxon>Panagrolaimomorpha</taxon>
        <taxon>Panagrolaimoidea</taxon>
        <taxon>Panagrolaimidae</taxon>
        <taxon>Panagrolaimus</taxon>
    </lineage>
</organism>
<accession>A0AC34F9D1</accession>
<name>A0AC34F9D1_9BILA</name>
<sequence length="974" mass="109800">MKLFRGLLIFLVFLKSNFAAPLEHKLESGSCNTCNLVVEVAHDLLGDDALDDCIIDFVSWICSTLQIEDHFICKGMVGDFKEQFIYVLQELIVEPKEICGLLVKGCDGGFDPYNATWFLPMPGVKPPHKDPAPIPAGKPTLRVLHLSDLHVDNDYIIGSEAKCGEPLCCRPPKDTNEAFVQKKDVSVPAGKWGTVADCDAPYWLLEDMMKDIAKNHKDIDYVLISGDLESHADWDYTKEGHMAKVQNVTDVMKKFLPGKEIYFAVGNHEGVPIDNFAPHFTPAKFHMDWLYGKMADEWQEWVPADQKTQVTYNGCYMKQLFPGLRLISLNNALGDAVNFYLYINQTDPDGTMTWLLEQLEDAERNGDKVHLVAHIPGGDSEALEGWAINYYNAVNRYEDTIVAQFFGHTHSEEYYVVYEDPENAQSRPTGVIYSAPSLTPFSDFNPAYRIYTIDGNYQGSSFRVIDFEEYFLNLTVANANPDAPTKWETLYSSAKSEYGLSEISASEWNNLIGKMLNDDTLFAKYIKNKYRRTGMVCGSKCKLEQLCTIRQAHHSDKLCSDLQTLAAKEGEQLKARKQVQSNKKRNTNVVIKTKEEALNLIKKNTVLPSHDKFFSCPDGSVPRKPYCYIFNSTETGFAKAETICTEIGGHLVAIHDAFLNEFIGEYAADYFQHSSNFWIGANSLNSQNVWEWTDGSDLDFKDWKKGEPQNTSDLFCASESIDYKYWVAESCSTYKPFVCEILNESISTSTKKSITSTSMTTIPTTTSEITTPTSSPINYPLIVNCSSGWTYFKETNSSYCIVSHLSWQAGEEYCQTLDGHLSSIHSDEENELIRAAIHFYGIALWIGLHTVDNGTTWKWTDGSEVNYLKWSPGFPNISNGNCAVEGTYAAAICFYRYALWIGLHTIDNGKTYEWTDGSHADNLNWGQGYPNISEGECVTERSECRNNVTAFFGNYPCSYTWAFICKKTGAKGFF</sequence>
<reference evidence="2" key="1">
    <citation type="submission" date="2022-11" db="UniProtKB">
        <authorList>
            <consortium name="WormBaseParasite"/>
        </authorList>
    </citation>
    <scope>IDENTIFICATION</scope>
</reference>
<proteinExistence type="predicted"/>
<evidence type="ECO:0000313" key="1">
    <source>
        <dbReference type="Proteomes" id="UP000887579"/>
    </source>
</evidence>